<comment type="caution">
    <text evidence="3">The sequence shown here is derived from an EMBL/GenBank/DDBJ whole genome shotgun (WGS) entry which is preliminary data.</text>
</comment>
<dbReference type="EMBL" id="CAXIPR030001981">
    <property type="protein sequence ID" value="CAM0149254.1"/>
    <property type="molecule type" value="Genomic_DNA"/>
</dbReference>
<accession>A0ABC9H631</accession>
<reference evidence="3 5" key="1">
    <citation type="submission" date="2024-10" db="EMBL/GenBank/DDBJ databases">
        <authorList>
            <person name="Ryan C."/>
        </authorList>
    </citation>
    <scope>NUCLEOTIDE SEQUENCE [LARGE SCALE GENOMIC DNA]</scope>
</reference>
<dbReference type="InterPro" id="IPR023591">
    <property type="entry name" value="Ribosomal_uS2_flav_dom_sf"/>
</dbReference>
<dbReference type="Pfam" id="PF00318">
    <property type="entry name" value="Ribosomal_S2"/>
    <property type="match status" value="1"/>
</dbReference>
<dbReference type="Gene3D" id="3.40.50.10490">
    <property type="entry name" value="Glucose-6-phosphate isomerase like protein, domain 1"/>
    <property type="match status" value="1"/>
</dbReference>
<organism evidence="3 5">
    <name type="scientific">Urochloa decumbens</name>
    <dbReference type="NCBI Taxonomy" id="240449"/>
    <lineage>
        <taxon>Eukaryota</taxon>
        <taxon>Viridiplantae</taxon>
        <taxon>Streptophyta</taxon>
        <taxon>Embryophyta</taxon>
        <taxon>Tracheophyta</taxon>
        <taxon>Spermatophyta</taxon>
        <taxon>Magnoliopsida</taxon>
        <taxon>Liliopsida</taxon>
        <taxon>Poales</taxon>
        <taxon>Poaceae</taxon>
        <taxon>PACMAD clade</taxon>
        <taxon>Panicoideae</taxon>
        <taxon>Panicodae</taxon>
        <taxon>Paniceae</taxon>
        <taxon>Melinidinae</taxon>
        <taxon>Urochloa</taxon>
    </lineage>
</organism>
<gene>
    <name evidence="3" type="ORF">URODEC1_LOCUS122456</name>
    <name evidence="4" type="ORF">URODEC1_LOCUS123079</name>
</gene>
<comment type="similarity">
    <text evidence="1">Belongs to the universal ribosomal protein uS2 family.</text>
</comment>
<dbReference type="InterPro" id="IPR001865">
    <property type="entry name" value="Ribosomal_uS2"/>
</dbReference>
<dbReference type="EMBL" id="CAXIPR030002657">
    <property type="protein sequence ID" value="CAM0149952.1"/>
    <property type="molecule type" value="Genomic_DNA"/>
</dbReference>
<dbReference type="Proteomes" id="UP001497457">
    <property type="component" value="Unassembled WGS sequence"/>
</dbReference>
<evidence type="ECO:0000256" key="1">
    <source>
        <dbReference type="ARBA" id="ARBA00006242"/>
    </source>
</evidence>
<evidence type="ECO:0000313" key="4">
    <source>
        <dbReference type="EMBL" id="CAM0149952.1"/>
    </source>
</evidence>
<protein>
    <recommendedName>
        <fullName evidence="2">Small ribosomal subunit protein uS2c</fullName>
    </recommendedName>
</protein>
<dbReference type="SUPFAM" id="SSF52313">
    <property type="entry name" value="Ribosomal protein S2"/>
    <property type="match status" value="1"/>
</dbReference>
<proteinExistence type="inferred from homology"/>
<dbReference type="AlphaFoldDB" id="A0ABC9H631"/>
<keyword evidence="5" id="KW-1185">Reference proteome</keyword>
<sequence>MVEVRVHLGHSEKRRNPRITPYIFTAKGKHKRKGIKITHLARSLSEACDLLFHAASQGKNILMIPSQKEKRKKRKNLY</sequence>
<evidence type="ECO:0000313" key="3">
    <source>
        <dbReference type="EMBL" id="CAM0149254.1"/>
    </source>
</evidence>
<evidence type="ECO:0000313" key="5">
    <source>
        <dbReference type="Proteomes" id="UP001497457"/>
    </source>
</evidence>
<dbReference type="PANTHER" id="PTHR12534:SF0">
    <property type="entry name" value="SMALL RIBOSOMAL SUBUNIT PROTEIN US2M"/>
    <property type="match status" value="1"/>
</dbReference>
<dbReference type="PANTHER" id="PTHR12534">
    <property type="entry name" value="30S RIBOSOMAL PROTEIN S2 PROKARYOTIC AND ORGANELLAR"/>
    <property type="match status" value="1"/>
</dbReference>
<name>A0ABC9H631_9POAL</name>
<evidence type="ECO:0000256" key="2">
    <source>
        <dbReference type="ARBA" id="ARBA00035155"/>
    </source>
</evidence>
<dbReference type="InterPro" id="IPR005706">
    <property type="entry name" value="Ribosomal_uS2_bac/mit/plastid"/>
</dbReference>